<proteinExistence type="predicted"/>
<dbReference type="PROSITE" id="PS51820">
    <property type="entry name" value="PA14"/>
    <property type="match status" value="1"/>
</dbReference>
<dbReference type="RefSeq" id="XP_007834856.1">
    <property type="nucleotide sequence ID" value="XM_007836665.1"/>
</dbReference>
<sequence length="453" mass="48463">MKFHSAIVLASALLVNGMAVERATVEECRVVDIKIAILLEENPVVADDFCSSYLSLGPSSATDISDSTIFVTTTITTAVATTTISAAIVTTTETSITTFSGCGIDGPLAKRALEYPRDPKHRHAHGHLPGHKPHPQAVNYGQGYGYGAYGAATTVAPTTTTTTTTATTTSLSGVETLSSALADFFPADISLGCDCQLNPPDATTTDLLTIFDSFTTLTITEFVSGTASVTDGGQTVTHTATSVVVEEACPTPSSCGNRGVEWAEYHNDQGYNGDPSYYQFDPAVYKTATPNATGTTSKINVDSTFANTGDTFPVPVYDIEVPVELFVLNHRGYFYAPTTGVYTFYMPQVDDAGFVWVGSKAYSGWTRDNADINFITSLPFDQQKTSVNIQLVAGQFLPVRILFVQAQGGVVLQLQVTGPDHNQYVNWFTDSPFLVSYPCADPSLAFPPWGQET</sequence>
<evidence type="ECO:0000313" key="3">
    <source>
        <dbReference type="EMBL" id="ETS80555.1"/>
    </source>
</evidence>
<accession>W3X397</accession>
<feature type="domain" description="PA14" evidence="2">
    <location>
        <begin position="270"/>
        <end position="431"/>
    </location>
</feature>
<organism evidence="3 4">
    <name type="scientific">Pestalotiopsis fici (strain W106-1 / CGMCC3.15140)</name>
    <dbReference type="NCBI Taxonomy" id="1229662"/>
    <lineage>
        <taxon>Eukaryota</taxon>
        <taxon>Fungi</taxon>
        <taxon>Dikarya</taxon>
        <taxon>Ascomycota</taxon>
        <taxon>Pezizomycotina</taxon>
        <taxon>Sordariomycetes</taxon>
        <taxon>Xylariomycetidae</taxon>
        <taxon>Amphisphaeriales</taxon>
        <taxon>Sporocadaceae</taxon>
        <taxon>Pestalotiopsis</taxon>
    </lineage>
</organism>
<evidence type="ECO:0000313" key="4">
    <source>
        <dbReference type="Proteomes" id="UP000030651"/>
    </source>
</evidence>
<dbReference type="eggNOG" id="ENOG502SQUM">
    <property type="taxonomic scope" value="Eukaryota"/>
</dbReference>
<dbReference type="InParanoid" id="W3X397"/>
<dbReference type="GeneID" id="19273097"/>
<evidence type="ECO:0000259" key="2">
    <source>
        <dbReference type="PROSITE" id="PS51820"/>
    </source>
</evidence>
<dbReference type="KEGG" id="pfy:PFICI_08084"/>
<evidence type="ECO:0000256" key="1">
    <source>
        <dbReference type="SAM" id="SignalP"/>
    </source>
</evidence>
<dbReference type="InterPro" id="IPR037524">
    <property type="entry name" value="PA14/GLEYA"/>
</dbReference>
<protein>
    <recommendedName>
        <fullName evidence="2">PA14 domain-containing protein</fullName>
    </recommendedName>
</protein>
<dbReference type="Proteomes" id="UP000030651">
    <property type="component" value="Unassembled WGS sequence"/>
</dbReference>
<dbReference type="InterPro" id="IPR018871">
    <property type="entry name" value="GLEYA_adhesin_domain"/>
</dbReference>
<dbReference type="SUPFAM" id="SSF56988">
    <property type="entry name" value="Anthrax protective antigen"/>
    <property type="match status" value="1"/>
</dbReference>
<gene>
    <name evidence="3" type="ORF">PFICI_08084</name>
</gene>
<feature type="signal peptide" evidence="1">
    <location>
        <begin position="1"/>
        <end position="19"/>
    </location>
</feature>
<keyword evidence="4" id="KW-1185">Reference proteome</keyword>
<name>W3X397_PESFW</name>
<dbReference type="AlphaFoldDB" id="W3X397"/>
<keyword evidence="1" id="KW-0732">Signal</keyword>
<dbReference type="EMBL" id="KI912113">
    <property type="protein sequence ID" value="ETS80555.1"/>
    <property type="molecule type" value="Genomic_DNA"/>
</dbReference>
<feature type="chain" id="PRO_5004834237" description="PA14 domain-containing protein" evidence="1">
    <location>
        <begin position="20"/>
        <end position="453"/>
    </location>
</feature>
<dbReference type="OrthoDB" id="4388755at2759"/>
<reference evidence="4" key="1">
    <citation type="journal article" date="2015" name="BMC Genomics">
        <title>Genomic and transcriptomic analysis of the endophytic fungus Pestalotiopsis fici reveals its lifestyle and high potential for synthesis of natural products.</title>
        <authorList>
            <person name="Wang X."/>
            <person name="Zhang X."/>
            <person name="Liu L."/>
            <person name="Xiang M."/>
            <person name="Wang W."/>
            <person name="Sun X."/>
            <person name="Che Y."/>
            <person name="Guo L."/>
            <person name="Liu G."/>
            <person name="Guo L."/>
            <person name="Wang C."/>
            <person name="Yin W.B."/>
            <person name="Stadler M."/>
            <person name="Zhang X."/>
            <person name="Liu X."/>
        </authorList>
    </citation>
    <scope>NUCLEOTIDE SEQUENCE [LARGE SCALE GENOMIC DNA]</scope>
    <source>
        <strain evidence="4">W106-1 / CGMCC3.15140</strain>
    </source>
</reference>
<dbReference type="HOGENOM" id="CLU_030583_3_0_1"/>
<dbReference type="Pfam" id="PF10528">
    <property type="entry name" value="GLEYA"/>
    <property type="match status" value="1"/>
</dbReference>
<dbReference type="Gene3D" id="2.60.120.1560">
    <property type="match status" value="1"/>
</dbReference>
<dbReference type="OMA" id="VEWAEYH"/>